<evidence type="ECO:0000313" key="3">
    <source>
        <dbReference type="Proteomes" id="UP000028837"/>
    </source>
</evidence>
<feature type="signal peptide" evidence="1">
    <location>
        <begin position="1"/>
        <end position="25"/>
    </location>
</feature>
<evidence type="ECO:0000313" key="2">
    <source>
        <dbReference type="EMBL" id="KFG42670.1"/>
    </source>
</evidence>
<dbReference type="EMBL" id="AHZU02000576">
    <property type="protein sequence ID" value="KFG42670.1"/>
    <property type="molecule type" value="Genomic_DNA"/>
</dbReference>
<organism evidence="2 3">
    <name type="scientific">Toxoplasma gondii GAB2-2007-GAL-DOM2</name>
    <dbReference type="NCBI Taxonomy" id="1130820"/>
    <lineage>
        <taxon>Eukaryota</taxon>
        <taxon>Sar</taxon>
        <taxon>Alveolata</taxon>
        <taxon>Apicomplexa</taxon>
        <taxon>Conoidasida</taxon>
        <taxon>Coccidia</taxon>
        <taxon>Eucoccidiorida</taxon>
        <taxon>Eimeriorina</taxon>
        <taxon>Sarcocystidae</taxon>
        <taxon>Toxoplasma</taxon>
    </lineage>
</organism>
<dbReference type="VEuPathDB" id="ToxoDB:TGDOM2_289218"/>
<reference evidence="2 3" key="1">
    <citation type="submission" date="2014-02" db="EMBL/GenBank/DDBJ databases">
        <authorList>
            <person name="Sibley D."/>
            <person name="Venepally P."/>
            <person name="Karamycheva S."/>
            <person name="Hadjithomas M."/>
            <person name="Khan A."/>
            <person name="Brunk B."/>
            <person name="Roos D."/>
            <person name="Caler E."/>
            <person name="Lorenzi H."/>
        </authorList>
    </citation>
    <scope>NUCLEOTIDE SEQUENCE [LARGE SCALE GENOMIC DNA]</scope>
    <source>
        <strain evidence="2 3">GAB2-2007-GAL-DOM2</strain>
    </source>
</reference>
<sequence length="109" mass="12266">MLNEARVFQQSFFFFFFGLRHGCLADENGCSKVFFLDEFLLCTRQKASLLLQISALVNAFHLDARTCTPRGKTASVQAQDSRCAMCDGMARVSFRLTEARAEAGRGERE</sequence>
<dbReference type="AlphaFoldDB" id="A0A086KE52"/>
<accession>A0A086KE52</accession>
<comment type="caution">
    <text evidence="2">The sequence shown here is derived from an EMBL/GenBank/DDBJ whole genome shotgun (WGS) entry which is preliminary data.</text>
</comment>
<protein>
    <recommendedName>
        <fullName evidence="4">Secreted protein</fullName>
    </recommendedName>
</protein>
<evidence type="ECO:0008006" key="4">
    <source>
        <dbReference type="Google" id="ProtNLM"/>
    </source>
</evidence>
<dbReference type="Proteomes" id="UP000028837">
    <property type="component" value="Unassembled WGS sequence"/>
</dbReference>
<evidence type="ECO:0000256" key="1">
    <source>
        <dbReference type="SAM" id="SignalP"/>
    </source>
</evidence>
<feature type="chain" id="PRO_5001809127" description="Secreted protein" evidence="1">
    <location>
        <begin position="26"/>
        <end position="109"/>
    </location>
</feature>
<keyword evidence="1" id="KW-0732">Signal</keyword>
<proteinExistence type="predicted"/>
<name>A0A086KE52_TOXGO</name>
<gene>
    <name evidence="2" type="ORF">TGDOM2_289218</name>
</gene>